<dbReference type="SUPFAM" id="SSF102712">
    <property type="entry name" value="JAB1/MPN domain"/>
    <property type="match status" value="1"/>
</dbReference>
<name>A0A0F9P870_9ZZZZ</name>
<dbReference type="InterPro" id="IPR028090">
    <property type="entry name" value="JAB_dom_prok"/>
</dbReference>
<evidence type="ECO:0000256" key="4">
    <source>
        <dbReference type="ARBA" id="ARBA00022833"/>
    </source>
</evidence>
<keyword evidence="4" id="KW-0862">Zinc</keyword>
<evidence type="ECO:0000256" key="3">
    <source>
        <dbReference type="ARBA" id="ARBA00022801"/>
    </source>
</evidence>
<dbReference type="GO" id="GO:0006508">
    <property type="term" value="P:proteolysis"/>
    <property type="evidence" value="ECO:0007669"/>
    <property type="project" value="UniProtKB-KW"/>
</dbReference>
<keyword evidence="2" id="KW-0479">Metal-binding</keyword>
<accession>A0A0F9P870</accession>
<dbReference type="GO" id="GO:0046872">
    <property type="term" value="F:metal ion binding"/>
    <property type="evidence" value="ECO:0007669"/>
    <property type="project" value="UniProtKB-KW"/>
</dbReference>
<keyword evidence="5" id="KW-0482">Metalloprotease</keyword>
<evidence type="ECO:0000256" key="1">
    <source>
        <dbReference type="ARBA" id="ARBA00022670"/>
    </source>
</evidence>
<evidence type="ECO:0000313" key="7">
    <source>
        <dbReference type="EMBL" id="KKM89632.1"/>
    </source>
</evidence>
<dbReference type="AlphaFoldDB" id="A0A0F9P870"/>
<evidence type="ECO:0000259" key="6">
    <source>
        <dbReference type="Pfam" id="PF14464"/>
    </source>
</evidence>
<keyword evidence="1" id="KW-0645">Protease</keyword>
<evidence type="ECO:0000256" key="5">
    <source>
        <dbReference type="ARBA" id="ARBA00023049"/>
    </source>
</evidence>
<comment type="caution">
    <text evidence="7">The sequence shown here is derived from an EMBL/GenBank/DDBJ whole genome shotgun (WGS) entry which is preliminary data.</text>
</comment>
<organism evidence="7">
    <name type="scientific">marine sediment metagenome</name>
    <dbReference type="NCBI Taxonomy" id="412755"/>
    <lineage>
        <taxon>unclassified sequences</taxon>
        <taxon>metagenomes</taxon>
        <taxon>ecological metagenomes</taxon>
    </lineage>
</organism>
<dbReference type="GO" id="GO:0008237">
    <property type="term" value="F:metallopeptidase activity"/>
    <property type="evidence" value="ECO:0007669"/>
    <property type="project" value="UniProtKB-KW"/>
</dbReference>
<dbReference type="Pfam" id="PF14464">
    <property type="entry name" value="Prok-JAB"/>
    <property type="match status" value="1"/>
</dbReference>
<feature type="domain" description="JAB" evidence="6">
    <location>
        <begin position="6"/>
        <end position="110"/>
    </location>
</feature>
<gene>
    <name evidence="7" type="ORF">LCGC14_1246720</name>
</gene>
<dbReference type="Gene3D" id="3.40.140.10">
    <property type="entry name" value="Cytidine Deaminase, domain 2"/>
    <property type="match status" value="1"/>
</dbReference>
<dbReference type="EMBL" id="LAZR01006790">
    <property type="protein sequence ID" value="KKM89632.1"/>
    <property type="molecule type" value="Genomic_DNA"/>
</dbReference>
<protein>
    <recommendedName>
        <fullName evidence="6">JAB domain-containing protein</fullName>
    </recommendedName>
</protein>
<sequence length="125" mass="14745">MLYLKKDIIDKLTEWTLVEKPNEAAGYLFKDNSIFRRIITSDKSITHFYDENPEQLLKWIEKYGSPNIFHSHPCAGIPSGTDILYMKNTLIFNSIWFIMGNKMDLRAWKLDSNYRPIELEVNIID</sequence>
<keyword evidence="3" id="KW-0378">Hydrolase</keyword>
<evidence type="ECO:0000256" key="2">
    <source>
        <dbReference type="ARBA" id="ARBA00022723"/>
    </source>
</evidence>
<proteinExistence type="predicted"/>
<reference evidence="7" key="1">
    <citation type="journal article" date="2015" name="Nature">
        <title>Complex archaea that bridge the gap between prokaryotes and eukaryotes.</title>
        <authorList>
            <person name="Spang A."/>
            <person name="Saw J.H."/>
            <person name="Jorgensen S.L."/>
            <person name="Zaremba-Niedzwiedzka K."/>
            <person name="Martijn J."/>
            <person name="Lind A.E."/>
            <person name="van Eijk R."/>
            <person name="Schleper C."/>
            <person name="Guy L."/>
            <person name="Ettema T.J."/>
        </authorList>
    </citation>
    <scope>NUCLEOTIDE SEQUENCE</scope>
</reference>